<dbReference type="EMBL" id="CDMZ01001513">
    <property type="protein sequence ID" value="CUC09738.1"/>
    <property type="molecule type" value="Genomic_DNA"/>
</dbReference>
<evidence type="ECO:0000313" key="2">
    <source>
        <dbReference type="EMBL" id="CUC09738.1"/>
    </source>
</evidence>
<dbReference type="AlphaFoldDB" id="A0A0K6S872"/>
<organism evidence="2">
    <name type="scientific">Chromera velia CCMP2878</name>
    <dbReference type="NCBI Taxonomy" id="1169474"/>
    <lineage>
        <taxon>Eukaryota</taxon>
        <taxon>Sar</taxon>
        <taxon>Alveolata</taxon>
        <taxon>Colpodellida</taxon>
        <taxon>Chromeraceae</taxon>
        <taxon>Chromera</taxon>
    </lineage>
</organism>
<accession>A0A0K6S872</accession>
<sequence>MSDGQGKRLLPEDPASFPLSLDELSIPNVNPIESAGKVLWQFLSQAEFKNVSRELESDVPPSRVWVICNDREEAEYIKRQLATHLCVKVAKTGHIDRQTNEENRESPTTPSASASGVNSVCQTQIQNSSTEGGEEESNVERDGGKGEEGKAQPRGEGGEEESNVERDGGNGGEGNAQLGGEGGEFVPQDVHEFFVPDLIEDSNLGG</sequence>
<feature type="compositionally biased region" description="Basic and acidic residues" evidence="1">
    <location>
        <begin position="138"/>
        <end position="168"/>
    </location>
</feature>
<feature type="compositionally biased region" description="Basic and acidic residues" evidence="1">
    <location>
        <begin position="96"/>
        <end position="105"/>
    </location>
</feature>
<feature type="region of interest" description="Disordered" evidence="1">
    <location>
        <begin position="96"/>
        <end position="191"/>
    </location>
</feature>
<feature type="compositionally biased region" description="Gly residues" evidence="1">
    <location>
        <begin position="169"/>
        <end position="183"/>
    </location>
</feature>
<proteinExistence type="predicted"/>
<protein>
    <submittedName>
        <fullName evidence="2">Uncharacterized protein</fullName>
    </submittedName>
</protein>
<feature type="compositionally biased region" description="Polar residues" evidence="1">
    <location>
        <begin position="106"/>
        <end position="130"/>
    </location>
</feature>
<gene>
    <name evidence="2" type="ORF">Cvel_5149.t1</name>
</gene>
<reference evidence="2" key="1">
    <citation type="submission" date="2014-11" db="EMBL/GenBank/DDBJ databases">
        <title>Molecular phylogeny of cliff fern family Woodsiaceae with morphological implications.</title>
        <authorList>
            <person name="Shao Y.-Z."/>
            <person name="Wei R."/>
            <person name="Zhang X.-C."/>
        </authorList>
    </citation>
    <scope>NUCLEOTIDE SEQUENCE</scope>
</reference>
<evidence type="ECO:0000256" key="1">
    <source>
        <dbReference type="SAM" id="MobiDB-lite"/>
    </source>
</evidence>
<name>A0A0K6S872_9ALVE</name>
<dbReference type="VEuPathDB" id="CryptoDB:Cvel_5149"/>